<dbReference type="Proteomes" id="UP000028582">
    <property type="component" value="Unassembled WGS sequence"/>
</dbReference>
<evidence type="ECO:0000256" key="6">
    <source>
        <dbReference type="ARBA" id="ARBA00023069"/>
    </source>
</evidence>
<keyword evidence="7" id="KW-0206">Cytoskeleton</keyword>
<accession>A0A080ZSD4</accession>
<feature type="domain" description="RanBP2-type" evidence="11">
    <location>
        <begin position="283"/>
        <end position="312"/>
    </location>
</feature>
<evidence type="ECO:0000256" key="9">
    <source>
        <dbReference type="PROSITE-ProRule" id="PRU00322"/>
    </source>
</evidence>
<feature type="domain" description="RanBP2-type" evidence="11">
    <location>
        <begin position="358"/>
        <end position="387"/>
    </location>
</feature>
<feature type="domain" description="RanBP2-type" evidence="11">
    <location>
        <begin position="320"/>
        <end position="353"/>
    </location>
</feature>
<dbReference type="GO" id="GO:0035082">
    <property type="term" value="P:axoneme assembly"/>
    <property type="evidence" value="ECO:0007669"/>
    <property type="project" value="TreeGrafter"/>
</dbReference>
<keyword evidence="3" id="KW-0479">Metal-binding</keyword>
<dbReference type="CDD" id="cd22963">
    <property type="entry name" value="DD_CrRSP4-like"/>
    <property type="match status" value="1"/>
</dbReference>
<dbReference type="GO" id="GO:0001534">
    <property type="term" value="C:radial spoke"/>
    <property type="evidence" value="ECO:0007669"/>
    <property type="project" value="InterPro"/>
</dbReference>
<evidence type="ECO:0000256" key="4">
    <source>
        <dbReference type="ARBA" id="ARBA00022771"/>
    </source>
</evidence>
<evidence type="ECO:0000256" key="3">
    <source>
        <dbReference type="ARBA" id="ARBA00022723"/>
    </source>
</evidence>
<dbReference type="EMBL" id="ANJA01002534">
    <property type="protein sequence ID" value="ETO69545.1"/>
    <property type="molecule type" value="Genomic_DNA"/>
</dbReference>
<keyword evidence="4 9" id="KW-0863">Zinc-finger</keyword>
<dbReference type="Pfam" id="PF00641">
    <property type="entry name" value="Zn_ribbon_RanBP"/>
    <property type="match status" value="1"/>
</dbReference>
<feature type="compositionally biased region" description="Basic and acidic residues" evidence="10">
    <location>
        <begin position="113"/>
        <end position="125"/>
    </location>
</feature>
<feature type="region of interest" description="Disordered" evidence="10">
    <location>
        <begin position="255"/>
        <end position="276"/>
    </location>
</feature>
<comment type="caution">
    <text evidence="12">The sequence shown here is derived from an EMBL/GenBank/DDBJ whole genome shotgun (WGS) entry which is preliminary data.</text>
</comment>
<evidence type="ECO:0000256" key="8">
    <source>
        <dbReference type="ARBA" id="ARBA00023273"/>
    </source>
</evidence>
<feature type="compositionally biased region" description="Basic residues" evidence="10">
    <location>
        <begin position="566"/>
        <end position="582"/>
    </location>
</feature>
<feature type="region of interest" description="Disordered" evidence="10">
    <location>
        <begin position="75"/>
        <end position="94"/>
    </location>
</feature>
<evidence type="ECO:0000256" key="5">
    <source>
        <dbReference type="ARBA" id="ARBA00022833"/>
    </source>
</evidence>
<dbReference type="PANTHER" id="PTHR13159">
    <property type="entry name" value="RADIAL SPOKEHEAD-RELATED"/>
    <property type="match status" value="1"/>
</dbReference>
<keyword evidence="5" id="KW-0862">Zinc</keyword>
<evidence type="ECO:0000313" key="12">
    <source>
        <dbReference type="EMBL" id="ETO69545.1"/>
    </source>
</evidence>
<evidence type="ECO:0000256" key="10">
    <source>
        <dbReference type="SAM" id="MobiDB-lite"/>
    </source>
</evidence>
<feature type="compositionally biased region" description="Polar residues" evidence="10">
    <location>
        <begin position="129"/>
        <end position="147"/>
    </location>
</feature>
<dbReference type="Gene3D" id="2.30.30.380">
    <property type="entry name" value="Zn-finger domain of Sec23/24"/>
    <property type="match status" value="3"/>
</dbReference>
<dbReference type="PROSITE" id="PS50199">
    <property type="entry name" value="ZF_RANBP2_2"/>
    <property type="match status" value="4"/>
</dbReference>
<evidence type="ECO:0000313" key="13">
    <source>
        <dbReference type="Proteomes" id="UP000028582"/>
    </source>
</evidence>
<gene>
    <name evidence="12" type="ORF">F444_13908</name>
</gene>
<feature type="region of interest" description="Disordered" evidence="10">
    <location>
        <begin position="113"/>
        <end position="171"/>
    </location>
</feature>
<dbReference type="Pfam" id="PF04712">
    <property type="entry name" value="Radial_spoke"/>
    <property type="match status" value="2"/>
</dbReference>
<sequence>MARTRKQEAAIEEWSCPLCTLLNAAAEDRCAACDNARPPVHQLRNSQSTEPSTASATASEVQFVYRPSAGVFFSSLPRNQSDPGATSAWRQEPRLKVNRRRGNRRQNVVIEAERKPQREQVDTGRIEQNAGSTATQRIGDQDSQAETTVKRPNDAVEPATMLEEEEERQEEAEEEDIAMEEPCFNLLGSGTSVFTTPVAENVVEDPCATDKTKSRDGSVDMVEDVEISSPPRYPGFIPASKVRIEESKIEDKLASAGLDLSDSENEDDNPKLLGRQDETDNAWEDKWVCQICTNLNAQTAMECSSCSCKRYRDPPRTPESAGASNLRWACHICTNLNPPDTADCLMCLSTRKMDAVGSNDRWKCSLCATFNAPGTTRCELCDRSRDDEPKKAAAKGPQCPVCTNINAPGRTRCELCDSALPTDEEIPEDQFVDLSSSPLERKPSYTIDDDLENPYADLSQYDAYDAPNEVAGADLDYVEDISDNEATMSLTNPRPLTVRSEFKEFEHFVCMEDLRRDYGCRINYKKMFAGQRSRKSYADRLATRQAESRKRKRNAARKEAGEAPKSYRRGGKAGKSGKKRKATGSPRRASAGGTKYPRGKRARKTGASARRASSATTSSPGINHYDDSAADFGENLNTMAWEGSRSKIFLARVEWGDGSTGNIDLWCLTAHFDRIEATMTTLEEAKAFLKKESPDGTNLYDHLGDVLLKIIVERPENLHETFENISTLVKQQRYLAPQQPPTADGDAQLSSIKKQAQAHQENWCNVALELLKLKSEDEAPSEPATGVADLLDEANMFEWAGLGFSKGETFRLSLALQRLAQTNGTVNMRFWGKILGRGADYYIAEGELSTAYEPEDLDAEEGATGVNKLTYWAMKDNGMYQWVQLPPVRRDQILAARQLRRYVRGDLEAPVLGHPPFPGVEKNYLRAQIARISAGTVLCPAGYFEVNEEGDITPVEEPEIKATADLLDLGSWTHFTKEINARYGRMTPMPPLTNADGEEEPREGEEFAPPLRALSEDKPQSWRVDRQPGTLQPSVGEVAIVRSLVWPGAASIAVGKKFLNVYVGHGVKFLSEPFQLAPPQRLQSGSCVSLSEDAEGEGKPTLRCEIPVEQPDLLEDPSPPAEEEE</sequence>
<keyword evidence="6" id="KW-0969">Cilium</keyword>
<protein>
    <recommendedName>
        <fullName evidence="11">RanBP2-type domain-containing protein</fullName>
    </recommendedName>
</protein>
<comment type="subcellular location">
    <subcellularLocation>
        <location evidence="1">Cytoplasm</location>
        <location evidence="1">Cytoskeleton</location>
        <location evidence="1">Cilium axoneme</location>
    </subcellularLocation>
</comment>
<name>A0A080ZSD4_PHYNI</name>
<dbReference type="GO" id="GO:0008270">
    <property type="term" value="F:zinc ion binding"/>
    <property type="evidence" value="ECO:0007669"/>
    <property type="project" value="UniProtKB-KW"/>
</dbReference>
<evidence type="ECO:0000259" key="11">
    <source>
        <dbReference type="PROSITE" id="PS50199"/>
    </source>
</evidence>
<reference evidence="12 13" key="1">
    <citation type="submission" date="2013-11" db="EMBL/GenBank/DDBJ databases">
        <title>The Genome Sequence of Phytophthora parasitica P1976.</title>
        <authorList>
            <consortium name="The Broad Institute Genomics Platform"/>
            <person name="Russ C."/>
            <person name="Tyler B."/>
            <person name="Panabieres F."/>
            <person name="Shan W."/>
            <person name="Tripathy S."/>
            <person name="Grunwald N."/>
            <person name="Machado M."/>
            <person name="Johnson C.S."/>
            <person name="Walker B."/>
            <person name="Young S."/>
            <person name="Zeng Q."/>
            <person name="Gargeya S."/>
            <person name="Fitzgerald M."/>
            <person name="Haas B."/>
            <person name="Abouelleil A."/>
            <person name="Allen A.W."/>
            <person name="Alvarado L."/>
            <person name="Arachchi H.M."/>
            <person name="Berlin A.M."/>
            <person name="Chapman S.B."/>
            <person name="Gainer-Dewar J."/>
            <person name="Goldberg J."/>
            <person name="Griggs A."/>
            <person name="Gujja S."/>
            <person name="Hansen M."/>
            <person name="Howarth C."/>
            <person name="Imamovic A."/>
            <person name="Ireland A."/>
            <person name="Larimer J."/>
            <person name="McCowan C."/>
            <person name="Murphy C."/>
            <person name="Pearson M."/>
            <person name="Poon T.W."/>
            <person name="Priest M."/>
            <person name="Roberts A."/>
            <person name="Saif S."/>
            <person name="Shea T."/>
            <person name="Sisk P."/>
            <person name="Sykes S."/>
            <person name="Wortman J."/>
            <person name="Nusbaum C."/>
            <person name="Birren B."/>
        </authorList>
    </citation>
    <scope>NUCLEOTIDE SEQUENCE [LARGE SCALE GENOMIC DNA]</scope>
    <source>
        <strain evidence="12 13">P1976</strain>
    </source>
</reference>
<dbReference type="SUPFAM" id="SSF90209">
    <property type="entry name" value="Ran binding protein zinc finger-like"/>
    <property type="match status" value="2"/>
</dbReference>
<feature type="compositionally biased region" description="Low complexity" evidence="10">
    <location>
        <begin position="605"/>
        <end position="619"/>
    </location>
</feature>
<evidence type="ECO:0000256" key="7">
    <source>
        <dbReference type="ARBA" id="ARBA00023212"/>
    </source>
</evidence>
<dbReference type="SMART" id="SM00547">
    <property type="entry name" value="ZnF_RBZ"/>
    <property type="match status" value="5"/>
</dbReference>
<feature type="domain" description="RanBP2-type" evidence="11">
    <location>
        <begin position="7"/>
        <end position="39"/>
    </location>
</feature>
<dbReference type="AlphaFoldDB" id="A0A080ZSD4"/>
<feature type="region of interest" description="Disordered" evidence="10">
    <location>
        <begin position="1087"/>
        <end position="1125"/>
    </location>
</feature>
<evidence type="ECO:0000256" key="2">
    <source>
        <dbReference type="ARBA" id="ARBA00022490"/>
    </source>
</evidence>
<evidence type="ECO:0000256" key="1">
    <source>
        <dbReference type="ARBA" id="ARBA00004430"/>
    </source>
</evidence>
<dbReference type="InterPro" id="IPR006802">
    <property type="entry name" value="Radial_spoke"/>
</dbReference>
<keyword evidence="8" id="KW-0966">Cell projection</keyword>
<dbReference type="InterPro" id="IPR036443">
    <property type="entry name" value="Znf_RanBP2_sf"/>
</dbReference>
<organism evidence="12 13">
    <name type="scientific">Phytophthora nicotianae P1976</name>
    <dbReference type="NCBI Taxonomy" id="1317066"/>
    <lineage>
        <taxon>Eukaryota</taxon>
        <taxon>Sar</taxon>
        <taxon>Stramenopiles</taxon>
        <taxon>Oomycota</taxon>
        <taxon>Peronosporomycetes</taxon>
        <taxon>Peronosporales</taxon>
        <taxon>Peronosporaceae</taxon>
        <taxon>Phytophthora</taxon>
    </lineage>
</organism>
<proteinExistence type="predicted"/>
<feature type="compositionally biased region" description="Acidic residues" evidence="10">
    <location>
        <begin position="162"/>
        <end position="171"/>
    </location>
</feature>
<feature type="compositionally biased region" description="Basic and acidic residues" evidence="10">
    <location>
        <begin position="536"/>
        <end position="548"/>
    </location>
</feature>
<dbReference type="GO" id="GO:0060294">
    <property type="term" value="P:cilium movement involved in cell motility"/>
    <property type="evidence" value="ECO:0007669"/>
    <property type="project" value="InterPro"/>
</dbReference>
<dbReference type="OrthoDB" id="272202at2759"/>
<keyword evidence="2" id="KW-0963">Cytoplasm</keyword>
<feature type="region of interest" description="Disordered" evidence="10">
    <location>
        <begin position="986"/>
        <end position="1012"/>
    </location>
</feature>
<dbReference type="PANTHER" id="PTHR13159:SF0">
    <property type="entry name" value="RADIAL SPOKE HEAD 6 HOMOLOG A"/>
    <property type="match status" value="1"/>
</dbReference>
<dbReference type="InterPro" id="IPR001876">
    <property type="entry name" value="Znf_RanBP2"/>
</dbReference>
<feature type="region of interest" description="Disordered" evidence="10">
    <location>
        <begin position="533"/>
        <end position="623"/>
    </location>
</feature>
<dbReference type="PROSITE" id="PS01358">
    <property type="entry name" value="ZF_RANBP2_1"/>
    <property type="match status" value="3"/>
</dbReference>